<comment type="subcellular location">
    <subcellularLocation>
        <location evidence="1">Membrane</location>
        <topology evidence="1">Multi-pass membrane protein</topology>
    </subcellularLocation>
</comment>
<evidence type="ECO:0000256" key="4">
    <source>
        <dbReference type="ARBA" id="ARBA00022729"/>
    </source>
</evidence>
<feature type="chain" id="PRO_5002714641" description="Proline-rich transmembrane protein 3/4 domain-containing protein" evidence="8">
    <location>
        <begin position="19"/>
        <end position="232"/>
    </location>
</feature>
<evidence type="ECO:0000256" key="2">
    <source>
        <dbReference type="ARBA" id="ARBA00022553"/>
    </source>
</evidence>
<keyword evidence="6 7" id="KW-0472">Membrane</keyword>
<feature type="signal peptide" evidence="8">
    <location>
        <begin position="1"/>
        <end position="18"/>
    </location>
</feature>
<dbReference type="OrthoDB" id="10066605at2759"/>
<evidence type="ECO:0000256" key="5">
    <source>
        <dbReference type="ARBA" id="ARBA00022989"/>
    </source>
</evidence>
<sequence length="232" mass="25492">MVSLVLLALGTVYGTARGISLCIDAYSHKKALPAFVENLLWGIAQPCLVTGYTLFFIVVRNALTLKGRFQAWFTTRNILLVGSLPYLGIVIISELLVTFAPSHAIVSFVCQLIYTVINFALSLFYFTLARQLNFKFGTNNRAAQRASGRRMVFFRCACVAVAAGGLALSAAQVYAMSGEFSVFSRARFVAAWPWFGFNTAVRVLELYLSVVLLVLASYQGNRSAVEEAREGN</sequence>
<organism evidence="10 11">
    <name type="scientific">Nematostella vectensis</name>
    <name type="common">Starlet sea anemone</name>
    <dbReference type="NCBI Taxonomy" id="45351"/>
    <lineage>
        <taxon>Eukaryota</taxon>
        <taxon>Metazoa</taxon>
        <taxon>Cnidaria</taxon>
        <taxon>Anthozoa</taxon>
        <taxon>Hexacorallia</taxon>
        <taxon>Actiniaria</taxon>
        <taxon>Edwardsiidae</taxon>
        <taxon>Nematostella</taxon>
    </lineage>
</organism>
<dbReference type="OMA" id="CIDAYSH"/>
<dbReference type="Proteomes" id="UP000001593">
    <property type="component" value="Unassembled WGS sequence"/>
</dbReference>
<keyword evidence="2" id="KW-0597">Phosphoprotein</keyword>
<feature type="transmembrane region" description="Helical" evidence="7">
    <location>
        <begin position="77"/>
        <end position="99"/>
    </location>
</feature>
<keyword evidence="3 7" id="KW-0812">Transmembrane</keyword>
<dbReference type="InterPro" id="IPR059081">
    <property type="entry name" value="PRRT3-4"/>
</dbReference>
<feature type="transmembrane region" description="Helical" evidence="7">
    <location>
        <begin position="42"/>
        <end position="65"/>
    </location>
</feature>
<dbReference type="InterPro" id="IPR052836">
    <property type="entry name" value="PRRT_domain-containing"/>
</dbReference>
<accession>A7RR19</accession>
<dbReference type="PhylomeDB" id="A7RR19"/>
<keyword evidence="4 8" id="KW-0732">Signal</keyword>
<dbReference type="Pfam" id="PF25987">
    <property type="entry name" value="PRRT3"/>
    <property type="match status" value="1"/>
</dbReference>
<feature type="transmembrane region" description="Helical" evidence="7">
    <location>
        <begin position="105"/>
        <end position="126"/>
    </location>
</feature>
<reference evidence="10 11" key="1">
    <citation type="journal article" date="2007" name="Science">
        <title>Sea anemone genome reveals ancestral eumetazoan gene repertoire and genomic organization.</title>
        <authorList>
            <person name="Putnam N.H."/>
            <person name="Srivastava M."/>
            <person name="Hellsten U."/>
            <person name="Dirks B."/>
            <person name="Chapman J."/>
            <person name="Salamov A."/>
            <person name="Terry A."/>
            <person name="Shapiro H."/>
            <person name="Lindquist E."/>
            <person name="Kapitonov V.V."/>
            <person name="Jurka J."/>
            <person name="Genikhovich G."/>
            <person name="Grigoriev I.V."/>
            <person name="Lucas S.M."/>
            <person name="Steele R.E."/>
            <person name="Finnerty J.R."/>
            <person name="Technau U."/>
            <person name="Martindale M.Q."/>
            <person name="Rokhsar D.S."/>
        </authorList>
    </citation>
    <scope>NUCLEOTIDE SEQUENCE [LARGE SCALE GENOMIC DNA]</scope>
    <source>
        <strain evidence="11">CH2 X CH6</strain>
    </source>
</reference>
<feature type="transmembrane region" description="Helical" evidence="7">
    <location>
        <begin position="152"/>
        <end position="175"/>
    </location>
</feature>
<dbReference type="InParanoid" id="A7RR19"/>
<evidence type="ECO:0000256" key="7">
    <source>
        <dbReference type="SAM" id="Phobius"/>
    </source>
</evidence>
<feature type="transmembrane region" description="Helical" evidence="7">
    <location>
        <begin position="195"/>
        <end position="216"/>
    </location>
</feature>
<protein>
    <recommendedName>
        <fullName evidence="9">Proline-rich transmembrane protein 3/4 domain-containing protein</fullName>
    </recommendedName>
</protein>
<name>A7RR19_NEMVE</name>
<gene>
    <name evidence="10" type="ORF">NEMVEDRAFT_v1g240067</name>
</gene>
<evidence type="ECO:0000256" key="8">
    <source>
        <dbReference type="SAM" id="SignalP"/>
    </source>
</evidence>
<dbReference type="PANTHER" id="PTHR35578:SF6">
    <property type="entry name" value="PROLINE-RICH TRANSMEMBRANE PROTEIN 4"/>
    <property type="match status" value="1"/>
</dbReference>
<dbReference type="EMBL" id="DS469530">
    <property type="protein sequence ID" value="EDO46092.1"/>
    <property type="molecule type" value="Genomic_DNA"/>
</dbReference>
<dbReference type="PANTHER" id="PTHR35578">
    <property type="entry name" value="PROLINE-RICH TRANSMEMBRANE PROTEIN 4-RELATED"/>
    <property type="match status" value="1"/>
</dbReference>
<dbReference type="KEGG" id="nve:5518180"/>
<keyword evidence="11" id="KW-1185">Reference proteome</keyword>
<evidence type="ECO:0000259" key="9">
    <source>
        <dbReference type="Pfam" id="PF25987"/>
    </source>
</evidence>
<dbReference type="HOGENOM" id="CLU_1196088_0_0_1"/>
<evidence type="ECO:0000256" key="1">
    <source>
        <dbReference type="ARBA" id="ARBA00004141"/>
    </source>
</evidence>
<evidence type="ECO:0000313" key="11">
    <source>
        <dbReference type="Proteomes" id="UP000001593"/>
    </source>
</evidence>
<dbReference type="AlphaFoldDB" id="A7RR19"/>
<evidence type="ECO:0000313" key="10">
    <source>
        <dbReference type="EMBL" id="EDO46092.1"/>
    </source>
</evidence>
<feature type="domain" description="Proline-rich transmembrane protein 3/4" evidence="9">
    <location>
        <begin position="11"/>
        <end position="219"/>
    </location>
</feature>
<evidence type="ECO:0000256" key="6">
    <source>
        <dbReference type="ARBA" id="ARBA00023136"/>
    </source>
</evidence>
<proteinExistence type="predicted"/>
<keyword evidence="5 7" id="KW-1133">Transmembrane helix</keyword>
<evidence type="ECO:0000256" key="3">
    <source>
        <dbReference type="ARBA" id="ARBA00022692"/>
    </source>
</evidence>